<dbReference type="EMBL" id="NHTK01001040">
    <property type="protein sequence ID" value="PPR03669.1"/>
    <property type="molecule type" value="Genomic_DNA"/>
</dbReference>
<evidence type="ECO:0000259" key="1">
    <source>
        <dbReference type="Pfam" id="PF04183"/>
    </source>
</evidence>
<name>A0A409YKQ6_9AGAR</name>
<dbReference type="PANTHER" id="PTHR34384:SF5">
    <property type="entry name" value="L-2,3-DIAMINOPROPANOATE--CITRATE LIGASE"/>
    <property type="match status" value="1"/>
</dbReference>
<dbReference type="PANTHER" id="PTHR34384">
    <property type="entry name" value="L-2,3-DIAMINOPROPANOATE--CITRATE LIGASE"/>
    <property type="match status" value="1"/>
</dbReference>
<evidence type="ECO:0000313" key="3">
    <source>
        <dbReference type="EMBL" id="PPR03669.1"/>
    </source>
</evidence>
<reference evidence="3 4" key="1">
    <citation type="journal article" date="2018" name="Evol. Lett.">
        <title>Horizontal gene cluster transfer increased hallucinogenic mushroom diversity.</title>
        <authorList>
            <person name="Reynolds H.T."/>
            <person name="Vijayakumar V."/>
            <person name="Gluck-Thaler E."/>
            <person name="Korotkin H.B."/>
            <person name="Matheny P.B."/>
            <person name="Slot J.C."/>
        </authorList>
    </citation>
    <scope>NUCLEOTIDE SEQUENCE [LARGE SCALE GENOMIC DNA]</scope>
    <source>
        <strain evidence="3 4">2629</strain>
    </source>
</reference>
<feature type="domain" description="Aerobactin siderophore biosynthesis IucA/IucC-like C-terminal" evidence="2">
    <location>
        <begin position="1084"/>
        <end position="1237"/>
    </location>
</feature>
<dbReference type="InterPro" id="IPR037455">
    <property type="entry name" value="LucA/IucC-like"/>
</dbReference>
<dbReference type="InParanoid" id="A0A409YKQ6"/>
<evidence type="ECO:0000259" key="2">
    <source>
        <dbReference type="Pfam" id="PF06276"/>
    </source>
</evidence>
<dbReference type="Pfam" id="PF06276">
    <property type="entry name" value="FhuF"/>
    <property type="match status" value="2"/>
</dbReference>
<dbReference type="Gene3D" id="1.10.510.40">
    <property type="match status" value="2"/>
</dbReference>
<dbReference type="STRING" id="181874.A0A409YKQ6"/>
<protein>
    <recommendedName>
        <fullName evidence="5">Aerobactin siderophore biosynthesis IucA/IucC N-terminal domain-containing protein</fullName>
    </recommendedName>
</protein>
<dbReference type="AlphaFoldDB" id="A0A409YKQ6"/>
<dbReference type="Proteomes" id="UP000284842">
    <property type="component" value="Unassembled WGS sequence"/>
</dbReference>
<dbReference type="GO" id="GO:0016881">
    <property type="term" value="F:acid-amino acid ligase activity"/>
    <property type="evidence" value="ECO:0007669"/>
    <property type="project" value="UniProtKB-ARBA"/>
</dbReference>
<comment type="caution">
    <text evidence="3">The sequence shown here is derived from an EMBL/GenBank/DDBJ whole genome shotgun (WGS) entry which is preliminary data.</text>
</comment>
<dbReference type="InterPro" id="IPR022770">
    <property type="entry name" value="IucA/IucC-like_C"/>
</dbReference>
<dbReference type="GO" id="GO:0019290">
    <property type="term" value="P:siderophore biosynthetic process"/>
    <property type="evidence" value="ECO:0007669"/>
    <property type="project" value="InterPro"/>
</dbReference>
<feature type="domain" description="Aerobactin siderophore biosynthesis IucA/IucC N-terminal" evidence="1">
    <location>
        <begin position="842"/>
        <end position="1055"/>
    </location>
</feature>
<evidence type="ECO:0008006" key="5">
    <source>
        <dbReference type="Google" id="ProtNLM"/>
    </source>
</evidence>
<accession>A0A409YKQ6</accession>
<dbReference type="Pfam" id="PF04183">
    <property type="entry name" value="IucA_IucC"/>
    <property type="match status" value="2"/>
</dbReference>
<feature type="domain" description="Aerobactin siderophore biosynthesis IucA/IucC-like C-terminal" evidence="2">
    <location>
        <begin position="451"/>
        <end position="605"/>
    </location>
</feature>
<proteinExistence type="predicted"/>
<dbReference type="InterPro" id="IPR007310">
    <property type="entry name" value="Aerobactin_biosyn_IucA/IucC_N"/>
</dbReference>
<evidence type="ECO:0000313" key="4">
    <source>
        <dbReference type="Proteomes" id="UP000284842"/>
    </source>
</evidence>
<sequence length="1280" mass="144114">MLPQSFPKDLSPQALNRAKFATTARLLSCLVTESLVQAFYRPIQWKGVSGVALVLSGDPSPKDSKISSESILAVVPLHHPPVLKDETPLTLGARIGLLDPLDMLGIVFQTTERIPEPMDEKHSKLIEAIWGDLQIFLGGPTEKPLLCSSTDVLTIWHQFASSTGLGEDIENDIAGEFTSAIAWQAYSYDHPPAAPLFTSPSIDWEQSIVEGHPTHPMHKTRRFLPPLPDYSPGSYDLLQPTLRFVSVPRDNLKVTYDFEQLTVPLLKAAANRAGEPFTDYPNHVVVPVHELQVAHIEDKFPDAIVIPPNFSLPLLAQQSLRSVIVPDVYRDLHLKLGVGVKLTSAVRTISPESAYFGPRFSMQVVPALTMDRNIVTVARELASVVHVNPQGEVAKHCAAIVRECFELTSEEKGERLIVCTSLVERGHRGTDGTTPSVIRVFELDTQDKRIEWLEKFISVFLKAFLPPMLHNGVAFECHPQNCVARFDLQTKEIKGFIIRDFGGLKVHRQTLKETTGVDLDVVDGHSVIASTLNDVYTRMYHTIIHNHFQQLIRILDLHYNGLGWDVVRRQLREQIPSDHPLYALWLSEDVKTFPGKCFMRMRMSSMYRFVSFFRLPSEYLAYSLSAPSWPIPEPDSLQGIITLMLPTDRSTRDRAGFAVISRLVSCLVTERILPAVYIPFRHPVQSAVGFAVVILTHSNIDTNDYTGVIQLDSIFAVVPLRNVPVLQSGSRGKYGYTIGLLDPLDMHPQIYCPQKAEVDSEKQDPYWPCIAEHLSGDTWCIENLNAVISSNDPVYMWLKFANWASTKQALREAIKIEIQSSWDWQTLSYENPPKCPSLSSTAIEWEQSLVAGHPTHPMHRARMLPSASMDYDWYHPRIRFAKVPKGDVSIQGDFESVAQSLLIKAVSRAKAQQPDMDGFLAMPAHELQVENIKTKFPNVEILDPEIFLPASAQSSIRTVTVPDAPGIALKLALGVRISSALRTISHFTADFGPRFSADVVPKLAVDPAILHVEREPSSAVYSTPDAELSKHLTAVIREEYQPPSGEVVIVVAALLEYDHSDSAPGVSAVQEAFQLYTREKRIKFLDRYIRIACFALIPALIRNGVAFEAHAQNVLVRVDVASKEVRGFVIRDLGGLRIHPPTLRASTKTDFQFLPEHCVATKTLEEIYPKFYHTFVHNHIQRLIRLLDLHTDGSGWDILRKHMNSVIPRNHPVWKVWMDPCALTVDSKCLLRMRMKDSYRDMIYSPYPNMIQYRPVVLEEDQKDEELTMKKWAWSRCIIS</sequence>
<feature type="domain" description="Aerobactin siderophore biosynthesis IucA/IucC N-terminal" evidence="1">
    <location>
        <begin position="202"/>
        <end position="423"/>
    </location>
</feature>
<organism evidence="3 4">
    <name type="scientific">Panaeolus cyanescens</name>
    <dbReference type="NCBI Taxonomy" id="181874"/>
    <lineage>
        <taxon>Eukaryota</taxon>
        <taxon>Fungi</taxon>
        <taxon>Dikarya</taxon>
        <taxon>Basidiomycota</taxon>
        <taxon>Agaricomycotina</taxon>
        <taxon>Agaricomycetes</taxon>
        <taxon>Agaricomycetidae</taxon>
        <taxon>Agaricales</taxon>
        <taxon>Agaricineae</taxon>
        <taxon>Galeropsidaceae</taxon>
        <taxon>Panaeolus</taxon>
    </lineage>
</organism>
<keyword evidence="4" id="KW-1185">Reference proteome</keyword>
<gene>
    <name evidence="3" type="ORF">CVT24_007790</name>
</gene>
<dbReference type="OrthoDB" id="2117718at2759"/>